<dbReference type="CDD" id="cd13567">
    <property type="entry name" value="PBP2_TtGluBP"/>
    <property type="match status" value="1"/>
</dbReference>
<accession>A0AA86MAW4</accession>
<dbReference type="NCBIfam" id="TIGR02122">
    <property type="entry name" value="TRAP_TAXI"/>
    <property type="match status" value="1"/>
</dbReference>
<proteinExistence type="predicted"/>
<feature type="chain" id="PRO_5046135717" evidence="1">
    <location>
        <begin position="22"/>
        <end position="318"/>
    </location>
</feature>
<evidence type="ECO:0000313" key="3">
    <source>
        <dbReference type="Proteomes" id="UP001329151"/>
    </source>
</evidence>
<dbReference type="Pfam" id="PF16868">
    <property type="entry name" value="NMT1_3"/>
    <property type="match status" value="1"/>
</dbReference>
<dbReference type="Gene3D" id="3.40.190.10">
    <property type="entry name" value="Periplasmic binding protein-like II"/>
    <property type="match status" value="2"/>
</dbReference>
<protein>
    <submittedName>
        <fullName evidence="2">TAXI family TRAP transporter solute-binding subunit</fullName>
    </submittedName>
</protein>
<dbReference type="EMBL" id="AP028947">
    <property type="protein sequence ID" value="BET25438.1"/>
    <property type="molecule type" value="Genomic_DNA"/>
</dbReference>
<dbReference type="RefSeq" id="WP_338284813.1">
    <property type="nucleotide sequence ID" value="NZ_AP028947.1"/>
</dbReference>
<dbReference type="InterPro" id="IPR011852">
    <property type="entry name" value="TRAP_TAXI"/>
</dbReference>
<evidence type="ECO:0000313" key="2">
    <source>
        <dbReference type="EMBL" id="BET25438.1"/>
    </source>
</evidence>
<dbReference type="KEGG" id="lto:RGQ30_09390"/>
<gene>
    <name evidence="2" type="ORF">RGQ30_09390</name>
</gene>
<name>A0AA86MAW4_9BURK</name>
<dbReference type="SUPFAM" id="SSF53850">
    <property type="entry name" value="Periplasmic binding protein-like II"/>
    <property type="match status" value="1"/>
</dbReference>
<dbReference type="PANTHER" id="PTHR42941:SF1">
    <property type="entry name" value="SLL1037 PROTEIN"/>
    <property type="match status" value="1"/>
</dbReference>
<keyword evidence="3" id="KW-1185">Reference proteome</keyword>
<dbReference type="Proteomes" id="UP001329151">
    <property type="component" value="Chromosome"/>
</dbReference>
<sequence>MMFRTAKTAILAATITGLVFAATPAKAEFINILTGGTSGIYYPIGVALSKVYGDNIKGARTQVQATKASVENLNLLQQGRGELGISLGDSVKLAWEGDADAGFKAPLKKLRGIAAIYPNYVQIVASKSSGITTLEQLKGKGLSVGAAKSGTELNARAILGAAGLGYKDLGKTEYLPYAESVELMKNRQLDATLQSAGLGVASLKDLSASMEVNMVAVPASVVKKLGAPYVEGTIPAGTYQGQTKDVPTAAIVNFLITHSDVSDEAAYQMTKLLWENLPALRSAHKAAEAIKFENALQGMPVPLHPGAEKFYKEKGLIK</sequence>
<reference evidence="2 3" key="1">
    <citation type="submission" date="2023-10" db="EMBL/GenBank/DDBJ databases">
        <title>Complete Genome Sequence of Limnobacter thiooxidans CS-K2T, Isolated from freshwater lake sediments in Bavaria, Germany.</title>
        <authorList>
            <person name="Naruki M."/>
            <person name="Watanabe A."/>
            <person name="Warashina T."/>
            <person name="Morita T."/>
            <person name="Arakawa K."/>
        </authorList>
    </citation>
    <scope>NUCLEOTIDE SEQUENCE [LARGE SCALE GENOMIC DNA]</scope>
    <source>
        <strain evidence="2 3">CS-K2</strain>
    </source>
</reference>
<organism evidence="2 3">
    <name type="scientific">Limnobacter thiooxidans</name>
    <dbReference type="NCBI Taxonomy" id="131080"/>
    <lineage>
        <taxon>Bacteria</taxon>
        <taxon>Pseudomonadati</taxon>
        <taxon>Pseudomonadota</taxon>
        <taxon>Betaproteobacteria</taxon>
        <taxon>Burkholderiales</taxon>
        <taxon>Burkholderiaceae</taxon>
        <taxon>Limnobacter</taxon>
    </lineage>
</organism>
<keyword evidence="1" id="KW-0732">Signal</keyword>
<feature type="signal peptide" evidence="1">
    <location>
        <begin position="1"/>
        <end position="21"/>
    </location>
</feature>
<dbReference type="PANTHER" id="PTHR42941">
    <property type="entry name" value="SLL1037 PROTEIN"/>
    <property type="match status" value="1"/>
</dbReference>
<evidence type="ECO:0000256" key="1">
    <source>
        <dbReference type="SAM" id="SignalP"/>
    </source>
</evidence>
<dbReference type="AlphaFoldDB" id="A0AA86MAW4"/>